<gene>
    <name evidence="1" type="ORF">MLD38_029308</name>
</gene>
<reference evidence="2" key="1">
    <citation type="journal article" date="2023" name="Front. Plant Sci.">
        <title>Chromosomal-level genome assembly of Melastoma candidum provides insights into trichome evolution.</title>
        <authorList>
            <person name="Zhong Y."/>
            <person name="Wu W."/>
            <person name="Sun C."/>
            <person name="Zou P."/>
            <person name="Liu Y."/>
            <person name="Dai S."/>
            <person name="Zhou R."/>
        </authorList>
    </citation>
    <scope>NUCLEOTIDE SEQUENCE [LARGE SCALE GENOMIC DNA]</scope>
</reference>
<proteinExistence type="predicted"/>
<dbReference type="EMBL" id="CM042887">
    <property type="protein sequence ID" value="KAI4331085.1"/>
    <property type="molecule type" value="Genomic_DNA"/>
</dbReference>
<accession>A0ACB9N939</accession>
<sequence>MESPPPPLSHSHSACSKPAKSLSRLARSVDTDSSLSLSLDLTNTLPSSPPPPAKTRSPTRHRALPLQELLLSPCKPRLSSRSRLADRLDAADELARRPRRRDGGHRQEGALRGSPRRERRSRRALDLVEGREDKGDEDLGKVRRRKRTGLHRKDKENRLSIVPLVNTSASLSPRVLDVVDDGENGNLDRIGQAISDLVMWRDTAKSTLWFGLGCACFLSSCFAKGINFSIFSAMCRIGLLFLGFAFFSNSLSQRSGSERKCRFKLKEEDIVKIARLVLPAANLGISKMKELFSGEPSMTLKVAPFLLMGAEYGQLITLRRLCAIGFITSFTVPKLYSCYMTSINQKAEFLKQSFNEKWNRCTHKKIVATSAIMAFWNLTSMKTRILTAFISIVIVRYYRQQSLASCKAVEAEEEEKTKALVISNDV</sequence>
<keyword evidence="2" id="KW-1185">Reference proteome</keyword>
<organism evidence="1 2">
    <name type="scientific">Melastoma candidum</name>
    <dbReference type="NCBI Taxonomy" id="119954"/>
    <lineage>
        <taxon>Eukaryota</taxon>
        <taxon>Viridiplantae</taxon>
        <taxon>Streptophyta</taxon>
        <taxon>Embryophyta</taxon>
        <taxon>Tracheophyta</taxon>
        <taxon>Spermatophyta</taxon>
        <taxon>Magnoliopsida</taxon>
        <taxon>eudicotyledons</taxon>
        <taxon>Gunneridae</taxon>
        <taxon>Pentapetalae</taxon>
        <taxon>rosids</taxon>
        <taxon>malvids</taxon>
        <taxon>Myrtales</taxon>
        <taxon>Melastomataceae</taxon>
        <taxon>Melastomatoideae</taxon>
        <taxon>Melastomateae</taxon>
        <taxon>Melastoma</taxon>
    </lineage>
</organism>
<evidence type="ECO:0000313" key="2">
    <source>
        <dbReference type="Proteomes" id="UP001057402"/>
    </source>
</evidence>
<dbReference type="Proteomes" id="UP001057402">
    <property type="component" value="Chromosome 8"/>
</dbReference>
<comment type="caution">
    <text evidence="1">The sequence shown here is derived from an EMBL/GenBank/DDBJ whole genome shotgun (WGS) entry which is preliminary data.</text>
</comment>
<evidence type="ECO:0000313" key="1">
    <source>
        <dbReference type="EMBL" id="KAI4331085.1"/>
    </source>
</evidence>
<protein>
    <submittedName>
        <fullName evidence="1">Uncharacterized protein</fullName>
    </submittedName>
</protein>
<name>A0ACB9N939_9MYRT</name>